<name>A0A511DJS1_9PSEU</name>
<dbReference type="Pfam" id="PF00589">
    <property type="entry name" value="Phage_integrase"/>
    <property type="match status" value="1"/>
</dbReference>
<keyword evidence="2" id="KW-0175">Coiled coil</keyword>
<evidence type="ECO:0000313" key="5">
    <source>
        <dbReference type="Proteomes" id="UP000321685"/>
    </source>
</evidence>
<accession>A0A511DJS1</accession>
<protein>
    <submittedName>
        <fullName evidence="4">Integrase</fullName>
    </submittedName>
</protein>
<dbReference type="InterPro" id="IPR013762">
    <property type="entry name" value="Integrase-like_cat_sf"/>
</dbReference>
<keyword evidence="1" id="KW-0233">DNA recombination</keyword>
<evidence type="ECO:0000259" key="3">
    <source>
        <dbReference type="PROSITE" id="PS51898"/>
    </source>
</evidence>
<dbReference type="PANTHER" id="PTHR30349:SF64">
    <property type="entry name" value="PROPHAGE INTEGRASE INTD-RELATED"/>
    <property type="match status" value="1"/>
</dbReference>
<dbReference type="InterPro" id="IPR050090">
    <property type="entry name" value="Tyrosine_recombinase_XerCD"/>
</dbReference>
<comment type="caution">
    <text evidence="4">The sequence shown here is derived from an EMBL/GenBank/DDBJ whole genome shotgun (WGS) entry which is preliminary data.</text>
</comment>
<gene>
    <name evidence="4" type="ORF">PSU4_40130</name>
</gene>
<keyword evidence="5" id="KW-1185">Reference proteome</keyword>
<dbReference type="CDD" id="cd00397">
    <property type="entry name" value="DNA_BRE_C"/>
    <property type="match status" value="1"/>
</dbReference>
<organism evidence="4 5">
    <name type="scientific">Pseudonocardia sulfidoxydans NBRC 16205</name>
    <dbReference type="NCBI Taxonomy" id="1223511"/>
    <lineage>
        <taxon>Bacteria</taxon>
        <taxon>Bacillati</taxon>
        <taxon>Actinomycetota</taxon>
        <taxon>Actinomycetes</taxon>
        <taxon>Pseudonocardiales</taxon>
        <taxon>Pseudonocardiaceae</taxon>
        <taxon>Pseudonocardia</taxon>
    </lineage>
</organism>
<evidence type="ECO:0000256" key="1">
    <source>
        <dbReference type="ARBA" id="ARBA00023172"/>
    </source>
</evidence>
<dbReference type="GO" id="GO:0003677">
    <property type="term" value="F:DNA binding"/>
    <property type="evidence" value="ECO:0007669"/>
    <property type="project" value="InterPro"/>
</dbReference>
<feature type="domain" description="Tyr recombinase" evidence="3">
    <location>
        <begin position="506"/>
        <end position="715"/>
    </location>
</feature>
<proteinExistence type="predicted"/>
<dbReference type="EMBL" id="BJVJ01000044">
    <property type="protein sequence ID" value="GEL25059.1"/>
    <property type="molecule type" value="Genomic_DNA"/>
</dbReference>
<evidence type="ECO:0000313" key="4">
    <source>
        <dbReference type="EMBL" id="GEL25059.1"/>
    </source>
</evidence>
<feature type="coiled-coil region" evidence="2">
    <location>
        <begin position="782"/>
        <end position="828"/>
    </location>
</feature>
<dbReference type="PANTHER" id="PTHR30349">
    <property type="entry name" value="PHAGE INTEGRASE-RELATED"/>
    <property type="match status" value="1"/>
</dbReference>
<dbReference type="GO" id="GO:0015074">
    <property type="term" value="P:DNA integration"/>
    <property type="evidence" value="ECO:0007669"/>
    <property type="project" value="InterPro"/>
</dbReference>
<dbReference type="OrthoDB" id="3522542at2"/>
<dbReference type="InterPro" id="IPR011010">
    <property type="entry name" value="DNA_brk_join_enz"/>
</dbReference>
<dbReference type="Gene3D" id="1.10.443.10">
    <property type="entry name" value="Intergrase catalytic core"/>
    <property type="match status" value="1"/>
</dbReference>
<dbReference type="PROSITE" id="PS51898">
    <property type="entry name" value="TYR_RECOMBINASE"/>
    <property type="match status" value="1"/>
</dbReference>
<dbReference type="Proteomes" id="UP000321685">
    <property type="component" value="Unassembled WGS sequence"/>
</dbReference>
<sequence>MIPPSQIPPSRAIAAATRRGSSPRIQLLSRPGSPVAAAIPPDDRFGADGKVRLMVAYDAGQPPPPLPAHGAGHAVQHLDVDDTTAAVLDRLDPDRRSVLIGKTVPRRCRVLLGWLDRFEGDTWEQRWLASGADAAPKTWATTAFPDFTSTWQRADLSGGLYMLIQARVLRPSYGWLLTCSRVYVGLERFLQINASDDLPGLRDLQPYRHALARHQRDAEHGIARVMIRTGKPLVDLQGEDLLHYADVVRTSGRSRREHLAWELLVTLGVFTNEPPTLRAAWSAKGNTRQHSVATLVDRYGIAPSGVRDLLVDYLNELKPGMDYASLSGLAYRLVRLFWWEILQINPSQADLRLDPHTTATWRERLAVTSDGRPRREIHSILFAIRALYRDLAEWAHDDPARWGVWVAPCPVPRAQSRAAAKDKRRQKAQTQARTRALTPLLPAYLAAAHARMDWGQRLLQAAQDTPEIETFVVDGVHYTRRPTTSRYDYLRPSQTWADVLHIEPGARPVPLDRGHVNISKLEEDAFWAWAIVETLRHSGIRIEELLELTQLSLRHYTPATTNTLVPLLHIVPSKTDAERLIPISPELVTVLLAVQRRAKNGADQVPLSVRYDPHEKTHGEPLPHLFARRLGTRQEVISPFYVRTLLGGTAAWAGLRDADGPVHFTPHDFRRLFTTELVGSGLPLHIAASLLGHLSLDTTRGYTAVFPEHVIAAHEAAIERRRKLRPDGELRSATSDEWAEFEQHFLLRKVALGSCHRPYGTPCVHEHACTRCRFLRVDPAQIGRIEDMTANAEARLSEARDKVWLGEVAALEESLGHLRRRHAEAIAQQNQDTREFS</sequence>
<reference evidence="4 5" key="1">
    <citation type="submission" date="2019-07" db="EMBL/GenBank/DDBJ databases">
        <title>Whole genome shotgun sequence of Pseudonocardia sulfidoxydans NBRC 16205.</title>
        <authorList>
            <person name="Hosoyama A."/>
            <person name="Uohara A."/>
            <person name="Ohji S."/>
            <person name="Ichikawa N."/>
        </authorList>
    </citation>
    <scope>NUCLEOTIDE SEQUENCE [LARGE SCALE GENOMIC DNA]</scope>
    <source>
        <strain evidence="4 5">NBRC 16205</strain>
    </source>
</reference>
<dbReference type="InterPro" id="IPR002104">
    <property type="entry name" value="Integrase_catalytic"/>
</dbReference>
<dbReference type="AlphaFoldDB" id="A0A511DJS1"/>
<dbReference type="SUPFAM" id="SSF56349">
    <property type="entry name" value="DNA breaking-rejoining enzymes"/>
    <property type="match status" value="1"/>
</dbReference>
<dbReference type="GO" id="GO:0006310">
    <property type="term" value="P:DNA recombination"/>
    <property type="evidence" value="ECO:0007669"/>
    <property type="project" value="UniProtKB-KW"/>
</dbReference>
<evidence type="ECO:0000256" key="2">
    <source>
        <dbReference type="SAM" id="Coils"/>
    </source>
</evidence>